<evidence type="ECO:0000313" key="3">
    <source>
        <dbReference type="EMBL" id="ACK49786.1"/>
    </source>
</evidence>
<dbReference type="RefSeq" id="WP_012589856.1">
    <property type="nucleotide sequence ID" value="NC_011666.1"/>
</dbReference>
<evidence type="ECO:0000256" key="2">
    <source>
        <dbReference type="SAM" id="Phobius"/>
    </source>
</evidence>
<feature type="transmembrane region" description="Helical" evidence="2">
    <location>
        <begin position="247"/>
        <end position="267"/>
    </location>
</feature>
<dbReference type="SUPFAM" id="SSF52151">
    <property type="entry name" value="FabD/lysophospholipase-like"/>
    <property type="match status" value="1"/>
</dbReference>
<gene>
    <name evidence="3" type="ordered locus">Msil_0816</name>
</gene>
<accession>B8ER41</accession>
<keyword evidence="2" id="KW-1133">Transmembrane helix</keyword>
<keyword evidence="2" id="KW-0812">Transmembrane</keyword>
<dbReference type="HOGENOM" id="CLU_323336_0_0_5"/>
<evidence type="ECO:0000256" key="1">
    <source>
        <dbReference type="SAM" id="MobiDB-lite"/>
    </source>
</evidence>
<dbReference type="EMBL" id="CP001280">
    <property type="protein sequence ID" value="ACK49786.1"/>
    <property type="molecule type" value="Genomic_DNA"/>
</dbReference>
<keyword evidence="2" id="KW-0472">Membrane</keyword>
<feature type="transmembrane region" description="Helical" evidence="2">
    <location>
        <begin position="274"/>
        <end position="298"/>
    </location>
</feature>
<dbReference type="InterPro" id="IPR016035">
    <property type="entry name" value="Acyl_Trfase/lysoPLipase"/>
</dbReference>
<organism evidence="3 4">
    <name type="scientific">Methylocella silvestris (strain DSM 15510 / CIP 108128 / LMG 27833 / NCIMB 13906 / BL2)</name>
    <dbReference type="NCBI Taxonomy" id="395965"/>
    <lineage>
        <taxon>Bacteria</taxon>
        <taxon>Pseudomonadati</taxon>
        <taxon>Pseudomonadota</taxon>
        <taxon>Alphaproteobacteria</taxon>
        <taxon>Hyphomicrobiales</taxon>
        <taxon>Beijerinckiaceae</taxon>
        <taxon>Methylocella</taxon>
    </lineage>
</organism>
<sequence length="894" mass="96938">MEFFKWAAVAILAGGLLLALWAFLSELTRALSAMWLPIAIVIGAALLLFFNDQGRELGVGLMNSPGLRLLALFVVLIYWALNNWHSARLGLDHLYKGQLLTGKETWVYWPPRFLGVCAHLLAALSLALAARNQPAFIEHGMAWIAFAAPLAIILAAALFWAGDYVFTSRRNEARSYKRLARNIFFGCLFFEIVLLVGLLVALRQGRIPDGFFSGTAAIIASAAAFLLLINYLRRGKPDGTDETHSKAAWTIILFLPVLAAFFASIFVPMQLGRAFGSMIVCFFAFGAVLASVTFFWLMMKWTADYLSDRWPRTTQRGVAEFALVFLLALAVGTSLIRPFHRVRTCEKDVCPMAPVPHEASSRSAIKHPADRPTVSEGAPAPQLNADPRATQSLADQPTVKDWQAIQSPADRPTVKDAALNWYRQAVDDYAPLHQGEPIPMLVVAAAGGGIRAAVWTAAILERLEHDLARPENPRELRHLLFAISAVSGGSVGASAYVAAAAKQEADGTAAEPVSYLAEDFLAPGLVSWVFVDGPSNILPDLNQGDRGVALEQGFEHASGGLLADAFLSFFPDTASAARHWRPILLLNATHQETGRRIITSNVKIERHVFQDSYDALQILGADVRASTASHNSARFTYVSPAGNLAPQHKNRGYVIDGGYFDNYGAATALEISREAERAIKQQYGDKSVRRVVLLISSDPGLDEARARVRLRQRKADGQCVLSTATPADTQDADNYFPFKDATGSLSNDGEKGVVFSSYNELTAPLFGVMSVREAHGTRAAEELAAEICAEQPVSQAAPKAADQSQKVAANLAAAADATLLSTQPLPARADGSFFAHLAMCDAETNDMRPPPAAPPLGWVLSTDTRTKIGDFLSHCDNNRERAALETALGVKELH</sequence>
<proteinExistence type="predicted"/>
<feature type="transmembrane region" description="Helical" evidence="2">
    <location>
        <begin position="113"/>
        <end position="130"/>
    </location>
</feature>
<feature type="transmembrane region" description="Helical" evidence="2">
    <location>
        <begin position="30"/>
        <end position="50"/>
    </location>
</feature>
<keyword evidence="4" id="KW-1185">Reference proteome</keyword>
<feature type="transmembrane region" description="Helical" evidence="2">
    <location>
        <begin position="211"/>
        <end position="232"/>
    </location>
</feature>
<dbReference type="Proteomes" id="UP000002257">
    <property type="component" value="Chromosome"/>
</dbReference>
<evidence type="ECO:0008006" key="5">
    <source>
        <dbReference type="Google" id="ProtNLM"/>
    </source>
</evidence>
<dbReference type="KEGG" id="msl:Msil_0816"/>
<dbReference type="eggNOG" id="COG1752">
    <property type="taxonomic scope" value="Bacteria"/>
</dbReference>
<dbReference type="STRING" id="395965.Msil_0816"/>
<feature type="transmembrane region" description="Helical" evidence="2">
    <location>
        <begin position="142"/>
        <end position="162"/>
    </location>
</feature>
<feature type="transmembrane region" description="Helical" evidence="2">
    <location>
        <begin position="57"/>
        <end position="81"/>
    </location>
</feature>
<protein>
    <recommendedName>
        <fullName evidence="5">PNPLA domain-containing protein</fullName>
    </recommendedName>
</protein>
<feature type="transmembrane region" description="Helical" evidence="2">
    <location>
        <begin position="7"/>
        <end position="24"/>
    </location>
</feature>
<dbReference type="AlphaFoldDB" id="B8ER41"/>
<feature type="transmembrane region" description="Helical" evidence="2">
    <location>
        <begin position="318"/>
        <end position="336"/>
    </location>
</feature>
<evidence type="ECO:0000313" key="4">
    <source>
        <dbReference type="Proteomes" id="UP000002257"/>
    </source>
</evidence>
<feature type="transmembrane region" description="Helical" evidence="2">
    <location>
        <begin position="182"/>
        <end position="202"/>
    </location>
</feature>
<dbReference type="Gene3D" id="3.40.1090.10">
    <property type="entry name" value="Cytosolic phospholipase A2 catalytic domain"/>
    <property type="match status" value="1"/>
</dbReference>
<feature type="region of interest" description="Disordered" evidence="1">
    <location>
        <begin position="359"/>
        <end position="386"/>
    </location>
</feature>
<name>B8ER41_METSB</name>
<dbReference type="OrthoDB" id="581211at2"/>
<reference evidence="3 4" key="1">
    <citation type="journal article" date="2010" name="J. Bacteriol.">
        <title>Complete genome sequence of the aerobic facultative methanotroph Methylocella silvestris BL2.</title>
        <authorList>
            <person name="Chen Y."/>
            <person name="Crombie A."/>
            <person name="Rahman M.T."/>
            <person name="Dedysh S.N."/>
            <person name="Liesack W."/>
            <person name="Stott M.B."/>
            <person name="Alam M."/>
            <person name="Theisen A.R."/>
            <person name="Murrell J.C."/>
            <person name="Dunfield P.F."/>
        </authorList>
    </citation>
    <scope>NUCLEOTIDE SEQUENCE [LARGE SCALE GENOMIC DNA]</scope>
    <source>
        <strain evidence="4">DSM 15510 / CIP 108128 / LMG 27833 / NCIMB 13906 / BL2</strain>
    </source>
</reference>